<evidence type="ECO:0000256" key="7">
    <source>
        <dbReference type="ARBA" id="ARBA00022989"/>
    </source>
</evidence>
<feature type="active site" evidence="9">
    <location>
        <position position="145"/>
    </location>
</feature>
<sequence length="196" mass="21470">MSEPGSAGRRRTAILLLVALAVFVYGVDQFSKFWVVNNLDYGVQVPVIGDALQFYFVRNAGAAFSFASGSTWIFSILASAVTIFVLWYSSRIRSLGWAVFLGLLLGGTLGNLSDRFFREPGFGVGHVIDFISMPWLLPAIYNLADVAIVSSMIVFVILTFRGIRIDGRREVSIAGDRKVGNMRSETDLDTGTARGE</sequence>
<comment type="caution">
    <text evidence="11">The sequence shown here is derived from an EMBL/GenBank/DDBJ whole genome shotgun (WGS) entry which is preliminary data.</text>
</comment>
<keyword evidence="12" id="KW-1185">Reference proteome</keyword>
<dbReference type="PRINTS" id="PR00781">
    <property type="entry name" value="LIPOSIGPTASE"/>
</dbReference>
<comment type="subcellular location">
    <subcellularLocation>
        <location evidence="9">Cell membrane</location>
        <topology evidence="9">Multi-pass membrane protein</topology>
    </subcellularLocation>
</comment>
<dbReference type="PANTHER" id="PTHR33695:SF1">
    <property type="entry name" value="LIPOPROTEIN SIGNAL PEPTIDASE"/>
    <property type="match status" value="1"/>
</dbReference>
<evidence type="ECO:0000256" key="6">
    <source>
        <dbReference type="ARBA" id="ARBA00022801"/>
    </source>
</evidence>
<organism evidence="11 12">
    <name type="scientific">Klugiella xanthotipulae</name>
    <dbReference type="NCBI Taxonomy" id="244735"/>
    <lineage>
        <taxon>Bacteria</taxon>
        <taxon>Bacillati</taxon>
        <taxon>Actinomycetota</taxon>
        <taxon>Actinomycetes</taxon>
        <taxon>Micrococcales</taxon>
        <taxon>Microbacteriaceae</taxon>
        <taxon>Klugiella</taxon>
    </lineage>
</organism>
<dbReference type="NCBIfam" id="TIGR00077">
    <property type="entry name" value="lspA"/>
    <property type="match status" value="1"/>
</dbReference>
<comment type="caution">
    <text evidence="9">Lacks conserved residue(s) required for the propagation of feature annotation.</text>
</comment>
<comment type="pathway">
    <text evidence="9">Protein modification; lipoprotein biosynthesis (signal peptide cleavage).</text>
</comment>
<keyword evidence="5 9" id="KW-0064">Aspartyl protease</keyword>
<keyword evidence="8 9" id="KW-0472">Membrane</keyword>
<proteinExistence type="inferred from homology"/>
<comment type="similarity">
    <text evidence="1 9 10">Belongs to the peptidase A8 family.</text>
</comment>
<dbReference type="GO" id="GO:0004190">
    <property type="term" value="F:aspartic-type endopeptidase activity"/>
    <property type="evidence" value="ECO:0007669"/>
    <property type="project" value="UniProtKB-UniRule"/>
</dbReference>
<feature type="transmembrane region" description="Helical" evidence="9">
    <location>
        <begin position="62"/>
        <end position="88"/>
    </location>
</feature>
<dbReference type="RefSeq" id="WP_141918574.1">
    <property type="nucleotide sequence ID" value="NZ_BAAAYS010000006.1"/>
</dbReference>
<protein>
    <recommendedName>
        <fullName evidence="9">Lipoprotein signal peptidase</fullName>
        <ecNumber evidence="9">3.4.23.36</ecNumber>
    </recommendedName>
    <alternativeName>
        <fullName evidence="9">Prolipoprotein signal peptidase</fullName>
    </alternativeName>
    <alternativeName>
        <fullName evidence="9">Signal peptidase II</fullName>
        <shortName evidence="9">SPase II</shortName>
    </alternativeName>
</protein>
<dbReference type="Proteomes" id="UP000318331">
    <property type="component" value="Unassembled WGS sequence"/>
</dbReference>
<dbReference type="OrthoDB" id="4308908at2"/>
<dbReference type="AlphaFoldDB" id="A0A543HSZ2"/>
<evidence type="ECO:0000256" key="5">
    <source>
        <dbReference type="ARBA" id="ARBA00022750"/>
    </source>
</evidence>
<keyword evidence="6 9" id="KW-0378">Hydrolase</keyword>
<gene>
    <name evidence="9" type="primary">lspA</name>
    <name evidence="11" type="ORF">FB466_2420</name>
</gene>
<dbReference type="EMBL" id="VFPN01000003">
    <property type="protein sequence ID" value="TQM61466.1"/>
    <property type="molecule type" value="Genomic_DNA"/>
</dbReference>
<dbReference type="GO" id="GO:0006508">
    <property type="term" value="P:proteolysis"/>
    <property type="evidence" value="ECO:0007669"/>
    <property type="project" value="UniProtKB-KW"/>
</dbReference>
<evidence type="ECO:0000313" key="11">
    <source>
        <dbReference type="EMBL" id="TQM61466.1"/>
    </source>
</evidence>
<comment type="catalytic activity">
    <reaction evidence="9">
        <text>Release of signal peptides from bacterial membrane prolipoproteins. Hydrolyzes -Xaa-Yaa-Zaa-|-(S,diacylglyceryl)Cys-, in which Xaa is hydrophobic (preferably Leu), and Yaa (Ala or Ser) and Zaa (Gly or Ala) have small, neutral side chains.</text>
        <dbReference type="EC" id="3.4.23.36"/>
    </reaction>
</comment>
<comment type="function">
    <text evidence="9">This protein specifically catalyzes the removal of signal peptides from prolipoproteins.</text>
</comment>
<dbReference type="HAMAP" id="MF_00161">
    <property type="entry name" value="LspA"/>
    <property type="match status" value="1"/>
</dbReference>
<evidence type="ECO:0000256" key="3">
    <source>
        <dbReference type="ARBA" id="ARBA00022670"/>
    </source>
</evidence>
<name>A0A543HSZ2_9MICO</name>
<evidence type="ECO:0000256" key="8">
    <source>
        <dbReference type="ARBA" id="ARBA00023136"/>
    </source>
</evidence>
<evidence type="ECO:0000256" key="10">
    <source>
        <dbReference type="RuleBase" id="RU004181"/>
    </source>
</evidence>
<feature type="transmembrane region" description="Helical" evidence="9">
    <location>
        <begin position="139"/>
        <end position="160"/>
    </location>
</feature>
<accession>A0A543HSZ2</accession>
<evidence type="ECO:0000256" key="4">
    <source>
        <dbReference type="ARBA" id="ARBA00022692"/>
    </source>
</evidence>
<evidence type="ECO:0000256" key="2">
    <source>
        <dbReference type="ARBA" id="ARBA00022475"/>
    </source>
</evidence>
<keyword evidence="3 9" id="KW-0645">Protease</keyword>
<keyword evidence="4 9" id="KW-0812">Transmembrane</keyword>
<evidence type="ECO:0000256" key="1">
    <source>
        <dbReference type="ARBA" id="ARBA00006139"/>
    </source>
</evidence>
<dbReference type="UniPathway" id="UPA00665"/>
<dbReference type="Pfam" id="PF01252">
    <property type="entry name" value="Peptidase_A8"/>
    <property type="match status" value="1"/>
</dbReference>
<dbReference type="EC" id="3.4.23.36" evidence="9"/>
<feature type="transmembrane region" description="Helical" evidence="9">
    <location>
        <begin position="95"/>
        <end position="113"/>
    </location>
</feature>
<reference evidence="11 12" key="1">
    <citation type="submission" date="2019-06" db="EMBL/GenBank/DDBJ databases">
        <title>Sequencing the genomes of 1000 actinobacteria strains.</title>
        <authorList>
            <person name="Klenk H.-P."/>
        </authorList>
    </citation>
    <scope>NUCLEOTIDE SEQUENCE [LARGE SCALE GENOMIC DNA]</scope>
    <source>
        <strain evidence="11 12">DSM 18031</strain>
    </source>
</reference>
<keyword evidence="7 9" id="KW-1133">Transmembrane helix</keyword>
<dbReference type="GO" id="GO:0005886">
    <property type="term" value="C:plasma membrane"/>
    <property type="evidence" value="ECO:0007669"/>
    <property type="project" value="UniProtKB-SubCell"/>
</dbReference>
<evidence type="ECO:0000313" key="12">
    <source>
        <dbReference type="Proteomes" id="UP000318331"/>
    </source>
</evidence>
<feature type="active site" evidence="9">
    <location>
        <position position="129"/>
    </location>
</feature>
<dbReference type="PANTHER" id="PTHR33695">
    <property type="entry name" value="LIPOPROTEIN SIGNAL PEPTIDASE"/>
    <property type="match status" value="1"/>
</dbReference>
<keyword evidence="2 9" id="KW-1003">Cell membrane</keyword>
<dbReference type="InterPro" id="IPR001872">
    <property type="entry name" value="Peptidase_A8"/>
</dbReference>
<evidence type="ECO:0000256" key="9">
    <source>
        <dbReference type="HAMAP-Rule" id="MF_00161"/>
    </source>
</evidence>